<reference evidence="1 2" key="1">
    <citation type="journal article" date="2022" name="Plant J.">
        <title>Chromosome-level genome of Camellia lanceoleosa provides a valuable resource for understanding genome evolution and self-incompatibility.</title>
        <authorList>
            <person name="Gong W."/>
            <person name="Xiao S."/>
            <person name="Wang L."/>
            <person name="Liao Z."/>
            <person name="Chang Y."/>
            <person name="Mo W."/>
            <person name="Hu G."/>
            <person name="Li W."/>
            <person name="Zhao G."/>
            <person name="Zhu H."/>
            <person name="Hu X."/>
            <person name="Ji K."/>
            <person name="Xiang X."/>
            <person name="Song Q."/>
            <person name="Yuan D."/>
            <person name="Jin S."/>
            <person name="Zhang L."/>
        </authorList>
    </citation>
    <scope>NUCLEOTIDE SEQUENCE [LARGE SCALE GENOMIC DNA]</scope>
    <source>
        <strain evidence="1">SQ_2022a</strain>
    </source>
</reference>
<dbReference type="Proteomes" id="UP001060215">
    <property type="component" value="Chromosome 9"/>
</dbReference>
<gene>
    <name evidence="1" type="ORF">LOK49_LG08G01668</name>
</gene>
<protein>
    <submittedName>
        <fullName evidence="1">Histone-lysine N-methyltransferase ASHR1</fullName>
    </submittedName>
</protein>
<organism evidence="1 2">
    <name type="scientific">Camellia lanceoleosa</name>
    <dbReference type="NCBI Taxonomy" id="1840588"/>
    <lineage>
        <taxon>Eukaryota</taxon>
        <taxon>Viridiplantae</taxon>
        <taxon>Streptophyta</taxon>
        <taxon>Embryophyta</taxon>
        <taxon>Tracheophyta</taxon>
        <taxon>Spermatophyta</taxon>
        <taxon>Magnoliopsida</taxon>
        <taxon>eudicotyledons</taxon>
        <taxon>Gunneridae</taxon>
        <taxon>Pentapetalae</taxon>
        <taxon>asterids</taxon>
        <taxon>Ericales</taxon>
        <taxon>Theaceae</taxon>
        <taxon>Camellia</taxon>
    </lineage>
</organism>
<comment type="caution">
    <text evidence="1">The sequence shown here is derived from an EMBL/GenBank/DDBJ whole genome shotgun (WGS) entry which is preliminary data.</text>
</comment>
<proteinExistence type="predicted"/>
<keyword evidence="2" id="KW-1185">Reference proteome</keyword>
<dbReference type="EMBL" id="CM045766">
    <property type="protein sequence ID" value="KAI8003295.1"/>
    <property type="molecule type" value="Genomic_DNA"/>
</dbReference>
<accession>A0ACC0GQ82</accession>
<sequence>MDDLQRALSVRGLAISILPEKGRCLFSTRDFSPGDVILSEEPYVSVPNRVSVDSRCDWCLTTSNLKRCSSCQVVWYCGSTCQKSDWKLHCLECSALSKLDKDRQKSLTSSIRLMVKLYLRRKLQSEKIIPTTATDNYNLVEALVSHMSDIDEKQLVLYAQMANLVSLILQLPDIHIKEIAENFSKLACNAHTICDSELRPLGTGLYPIVSIINHSCLPNSVLVFEGRVAVIHAVQHIPKGTEVSISYIETAGSTMTRQKALKEQYFFSCACLRCIKVGQPDDIQESAILEGYRCKDNGCDGFLLRDSGDKGFICHQCGLVRDKEEMKEIASEIKFLSEKASKLLSSGYNTEASATYKMIEKLQVKLCHPFSIDLMRTRETLLKILMELQDWKEALAYCRLTIPVYQRAYPGFHPLLGLQYYTCGKLEWLLGATKDAIKSLTKAVDILRITHGTNTQFMKELFIKLEEAHVEASYKLSSKNNSPMDD</sequence>
<evidence type="ECO:0000313" key="1">
    <source>
        <dbReference type="EMBL" id="KAI8003295.1"/>
    </source>
</evidence>
<name>A0ACC0GQ82_9ERIC</name>
<evidence type="ECO:0000313" key="2">
    <source>
        <dbReference type="Proteomes" id="UP001060215"/>
    </source>
</evidence>